<feature type="domain" description="JmjN" evidence="18">
    <location>
        <begin position="15"/>
        <end position="57"/>
    </location>
</feature>
<dbReference type="SUPFAM" id="SSF57903">
    <property type="entry name" value="FYVE/PHD zinc finger"/>
    <property type="match status" value="1"/>
</dbReference>
<keyword evidence="13" id="KW-0805">Transcription regulation</keyword>
<dbReference type="FunFam" id="3.10.330.70:FF:000001">
    <property type="entry name" value="Putative lysine-specific demethylase 4a"/>
    <property type="match status" value="1"/>
</dbReference>
<comment type="catalytic activity">
    <reaction evidence="16">
        <text>N(6),N(6),N(6)-trimethyl-L-lysyl(9)-[histone H3] + 2 2-oxoglutarate + 2 O2 = N(6)-methyl-L-lysyl(9)-[histone H3] + 2 formaldehyde + 2 succinate + 2 CO2</text>
        <dbReference type="Rhea" id="RHEA:60200"/>
        <dbReference type="Rhea" id="RHEA-COMP:15538"/>
        <dbReference type="Rhea" id="RHEA-COMP:15542"/>
        <dbReference type="ChEBI" id="CHEBI:15379"/>
        <dbReference type="ChEBI" id="CHEBI:16526"/>
        <dbReference type="ChEBI" id="CHEBI:16810"/>
        <dbReference type="ChEBI" id="CHEBI:16842"/>
        <dbReference type="ChEBI" id="CHEBI:30031"/>
        <dbReference type="ChEBI" id="CHEBI:61929"/>
        <dbReference type="ChEBI" id="CHEBI:61961"/>
        <dbReference type="EC" id="1.14.11.66"/>
    </reaction>
</comment>
<keyword evidence="6" id="KW-0677">Repeat</keyword>
<evidence type="ECO:0000256" key="14">
    <source>
        <dbReference type="ARBA" id="ARBA00023163"/>
    </source>
</evidence>
<evidence type="ECO:0000256" key="2">
    <source>
        <dbReference type="ARBA" id="ARBA00004123"/>
    </source>
</evidence>
<dbReference type="CDD" id="cd20466">
    <property type="entry name" value="Tudor_JMJD2A_rpt2"/>
    <property type="match status" value="1"/>
</dbReference>
<dbReference type="PROSITE" id="PS51184">
    <property type="entry name" value="JMJC"/>
    <property type="match status" value="1"/>
</dbReference>
<dbReference type="FunFam" id="3.30.40.10:FF:000029">
    <property type="entry name" value="lysine-specific demethylase 4C isoform X1"/>
    <property type="match status" value="1"/>
</dbReference>
<dbReference type="GO" id="GO:0140684">
    <property type="term" value="F:histone H3K9me2/H3K9me3 demethylase activity"/>
    <property type="evidence" value="ECO:0007669"/>
    <property type="project" value="UniProtKB-EC"/>
</dbReference>
<evidence type="ECO:0000256" key="12">
    <source>
        <dbReference type="ARBA" id="ARBA00023004"/>
    </source>
</evidence>
<keyword evidence="15" id="KW-0539">Nucleus</keyword>
<evidence type="ECO:0000256" key="11">
    <source>
        <dbReference type="ARBA" id="ARBA00023002"/>
    </source>
</evidence>
<dbReference type="SUPFAM" id="SSF63748">
    <property type="entry name" value="Tudor/PWWP/MBT"/>
    <property type="match status" value="2"/>
</dbReference>
<dbReference type="EC" id="1.14.11.66" evidence="4"/>
<accession>A0A7N9AQ12</accession>
<evidence type="ECO:0000256" key="13">
    <source>
        <dbReference type="ARBA" id="ARBA00023015"/>
    </source>
</evidence>
<dbReference type="PANTHER" id="PTHR10694">
    <property type="entry name" value="LYSINE-SPECIFIC DEMETHYLASE"/>
    <property type="match status" value="1"/>
</dbReference>
<dbReference type="PROSITE" id="PS51183">
    <property type="entry name" value="JMJN"/>
    <property type="match status" value="1"/>
</dbReference>
<dbReference type="SMART" id="SM00545">
    <property type="entry name" value="JmjN"/>
    <property type="match status" value="1"/>
</dbReference>
<dbReference type="Gene3D" id="3.10.330.70">
    <property type="match status" value="1"/>
</dbReference>
<keyword evidence="7" id="KW-0863">Zinc-finger</keyword>
<dbReference type="FunFam" id="2.60.120.650:FF:000048">
    <property type="entry name" value="Lysine-specific demethylase 4A"/>
    <property type="match status" value="1"/>
</dbReference>
<sequence>MASDMVSQNHGSKGIMTFYPSAEEFKNFSRYIAYIESQGAHKAGLAKIVPPKEWKPRKSYDDIDDLMIPAPIQQVVTGQSGLFTQYNIQKKAMTVKEFRKTANSDKFCSPHYDDFEELERKYWKNVTFNPPIYGADVNGTLYDPEVKEWNICRLGTILDTVEHDSGITIEGVNTPYLYFGMWKTTFAWHTEDMDLYSINYLHFGEPKSWYCVPPEHGKRLERLAKGFFPGSAQNCEAFLRHKMTLISPSILKKYGIPFEKITQEAGEFMVTFPYAYHAGFNHGFNCAESTNFATERWIEYGKQAVLCSCRKDMVKISMDVFVKKFQPGRYEQWLAGRDVVPIDHSRPTPEAREFLGDSFNDITSNSNSSSVESCGEDGERKSATQRIETKRHRVCLEVPEEVVPKDEDEENEGQYGKRPRLSLIPPRAMLQDCKRNKDVYIDMEGEQEEKEEWAKPLTQLWQCQPYNPQAEREYNMMMGKHAPFCSICLLFHTYHQSESPSGSSSMTLVNCSGGRQWSKPLIPEMCFNTQSSKTNDSGEGQLSNPHVAEDGTSQLISCAQCCVRVHTSCYGVTREEAEQDDWLCARCEADATNEDCCLCSLRGGALQRANNDKWVHVLCAITVLEARFVNITERSPIDLSAIPLPRFRLKCVYCRKRIKREVTGCCVQCSHGRCSTAFHPTCAQAAGILMHPDDWPFIVFITCHRHRAPVIPERNKSSMQELAVGQKVICKYKNGRYYHSELLELTTATFYEVVFDDGSYSDNLFPEDIENRDCVHLGPPAEGEAVQVRWTDGLIYGGKFVASHSIPMYLVEFEDGSQISVKREDIYTLNEDLPKRVKSRMSVASDMRFELFTQSEVKQNSKRQRVINSRYREDYIEPVIYRAIME</sequence>
<evidence type="ECO:0000259" key="18">
    <source>
        <dbReference type="PROSITE" id="PS51183"/>
    </source>
</evidence>
<dbReference type="InterPro" id="IPR003349">
    <property type="entry name" value="JmjN"/>
</dbReference>
<dbReference type="GO" id="GO:0051864">
    <property type="term" value="F:histone H3K36 demethylase activity"/>
    <property type="evidence" value="ECO:0007669"/>
    <property type="project" value="TreeGrafter"/>
</dbReference>
<dbReference type="PROSITE" id="PS51805">
    <property type="entry name" value="EPHD"/>
    <property type="match status" value="1"/>
</dbReference>
<keyword evidence="8" id="KW-0862">Zinc</keyword>
<dbReference type="AlphaFoldDB" id="A0A7N9AQ12"/>
<dbReference type="SMART" id="SM00558">
    <property type="entry name" value="JmjC"/>
    <property type="match status" value="1"/>
</dbReference>
<dbReference type="Ensembl" id="ENSMAMT00000046354.1">
    <property type="protein sequence ID" value="ENSMAMP00000053562.1"/>
    <property type="gene ID" value="ENSMAMG00000005589.2"/>
</dbReference>
<dbReference type="GO" id="GO:0008270">
    <property type="term" value="F:zinc ion binding"/>
    <property type="evidence" value="ECO:0007669"/>
    <property type="project" value="UniProtKB-KW"/>
</dbReference>
<dbReference type="InterPro" id="IPR011011">
    <property type="entry name" value="Znf_FYVE_PHD"/>
</dbReference>
<comment type="similarity">
    <text evidence="3">Belongs to the JHDM3 histone demethylase family.</text>
</comment>
<dbReference type="SMART" id="SM00249">
    <property type="entry name" value="PHD"/>
    <property type="match status" value="2"/>
</dbReference>
<keyword evidence="11" id="KW-0560">Oxidoreductase</keyword>
<evidence type="ECO:0000256" key="4">
    <source>
        <dbReference type="ARBA" id="ARBA00012900"/>
    </source>
</evidence>
<dbReference type="Pfam" id="PF02375">
    <property type="entry name" value="JmjN"/>
    <property type="match status" value="1"/>
</dbReference>
<evidence type="ECO:0000313" key="21">
    <source>
        <dbReference type="Ensembl" id="ENSMAMP00000053562.1"/>
    </source>
</evidence>
<dbReference type="InterPro" id="IPR047481">
    <property type="entry name" value="Tudor_KDM4A_rpt2"/>
</dbReference>
<name>A0A7N9AQ12_9TELE</name>
<evidence type="ECO:0000256" key="17">
    <source>
        <dbReference type="SAM" id="MobiDB-lite"/>
    </source>
</evidence>
<feature type="region of interest" description="Disordered" evidence="17">
    <location>
        <begin position="366"/>
        <end position="385"/>
    </location>
</feature>
<evidence type="ECO:0000256" key="5">
    <source>
        <dbReference type="ARBA" id="ARBA00022723"/>
    </source>
</evidence>
<evidence type="ECO:0000256" key="10">
    <source>
        <dbReference type="ARBA" id="ARBA00022964"/>
    </source>
</evidence>
<feature type="domain" description="JmjC" evidence="19">
    <location>
        <begin position="143"/>
        <end position="309"/>
    </location>
</feature>
<evidence type="ECO:0000256" key="3">
    <source>
        <dbReference type="ARBA" id="ARBA00009711"/>
    </source>
</evidence>
<evidence type="ECO:0000256" key="8">
    <source>
        <dbReference type="ARBA" id="ARBA00022833"/>
    </source>
</evidence>
<comment type="subcellular location">
    <subcellularLocation>
        <location evidence="2">Nucleus</location>
    </subcellularLocation>
</comment>
<protein>
    <recommendedName>
        <fullName evidence="4">[histone H3]-trimethyl-L-lysine(9) demethylase</fullName>
        <ecNumber evidence="4">1.14.11.66</ecNumber>
    </recommendedName>
</protein>
<keyword evidence="9" id="KW-0156">Chromatin regulator</keyword>
<dbReference type="Pfam" id="PF13832">
    <property type="entry name" value="zf-HC5HC2H_2"/>
    <property type="match status" value="1"/>
</dbReference>
<dbReference type="Gene3D" id="3.30.40.10">
    <property type="entry name" value="Zinc/RING finger domain, C3HC4 (zinc finger)"/>
    <property type="match status" value="2"/>
</dbReference>
<dbReference type="Gene3D" id="2.60.120.650">
    <property type="entry name" value="Cupin"/>
    <property type="match status" value="1"/>
</dbReference>
<dbReference type="PANTHER" id="PTHR10694:SF119">
    <property type="entry name" value="LYSINE-SPECIFIC DEMETHYLASE 4A"/>
    <property type="match status" value="1"/>
</dbReference>
<keyword evidence="14" id="KW-0804">Transcription</keyword>
<dbReference type="Pfam" id="PF02373">
    <property type="entry name" value="JmjC"/>
    <property type="match status" value="1"/>
</dbReference>
<dbReference type="Pfam" id="PF13831">
    <property type="entry name" value="PHD_2"/>
    <property type="match status" value="1"/>
</dbReference>
<keyword evidence="12" id="KW-0408">Iron</keyword>
<dbReference type="GO" id="GO:0000785">
    <property type="term" value="C:chromatin"/>
    <property type="evidence" value="ECO:0007669"/>
    <property type="project" value="TreeGrafter"/>
</dbReference>
<dbReference type="Pfam" id="PF18104">
    <property type="entry name" value="Tudor_2"/>
    <property type="match status" value="2"/>
</dbReference>
<reference evidence="21" key="2">
    <citation type="submission" date="2025-09" db="UniProtKB">
        <authorList>
            <consortium name="Ensembl"/>
        </authorList>
    </citation>
    <scope>IDENTIFICATION</scope>
</reference>
<evidence type="ECO:0000256" key="15">
    <source>
        <dbReference type="ARBA" id="ARBA00023242"/>
    </source>
</evidence>
<dbReference type="InterPro" id="IPR013083">
    <property type="entry name" value="Znf_RING/FYVE/PHD"/>
</dbReference>
<dbReference type="SMART" id="SM00333">
    <property type="entry name" value="TUDOR"/>
    <property type="match status" value="2"/>
</dbReference>
<evidence type="ECO:0000259" key="20">
    <source>
        <dbReference type="PROSITE" id="PS51805"/>
    </source>
</evidence>
<dbReference type="InterPro" id="IPR040477">
    <property type="entry name" value="KDM4-like_Tudor"/>
</dbReference>
<dbReference type="InterPro" id="IPR034732">
    <property type="entry name" value="EPHD"/>
</dbReference>
<evidence type="ECO:0000256" key="7">
    <source>
        <dbReference type="ARBA" id="ARBA00022771"/>
    </source>
</evidence>
<keyword evidence="5" id="KW-0479">Metal-binding</keyword>
<dbReference type="SUPFAM" id="SSF51197">
    <property type="entry name" value="Clavaminate synthase-like"/>
    <property type="match status" value="1"/>
</dbReference>
<evidence type="ECO:0000256" key="16">
    <source>
        <dbReference type="ARBA" id="ARBA00049349"/>
    </source>
</evidence>
<dbReference type="InterPro" id="IPR002999">
    <property type="entry name" value="Tudor"/>
</dbReference>
<dbReference type="InterPro" id="IPR003347">
    <property type="entry name" value="JmjC_dom"/>
</dbReference>
<dbReference type="InterPro" id="IPR001965">
    <property type="entry name" value="Znf_PHD"/>
</dbReference>
<comment type="cofactor">
    <cofactor evidence="1">
        <name>Fe(2+)</name>
        <dbReference type="ChEBI" id="CHEBI:29033"/>
    </cofactor>
</comment>
<dbReference type="Proteomes" id="UP000261640">
    <property type="component" value="Unplaced"/>
</dbReference>
<evidence type="ECO:0000259" key="19">
    <source>
        <dbReference type="PROSITE" id="PS51184"/>
    </source>
</evidence>
<evidence type="ECO:0000256" key="9">
    <source>
        <dbReference type="ARBA" id="ARBA00022853"/>
    </source>
</evidence>
<evidence type="ECO:0000313" key="22">
    <source>
        <dbReference type="Proteomes" id="UP000261640"/>
    </source>
</evidence>
<dbReference type="Gene3D" id="2.30.30.140">
    <property type="match status" value="1"/>
</dbReference>
<feature type="domain" description="PHD-type" evidence="20">
    <location>
        <begin position="593"/>
        <end position="707"/>
    </location>
</feature>
<proteinExistence type="inferred from homology"/>
<dbReference type="GO" id="GO:0005634">
    <property type="term" value="C:nucleus"/>
    <property type="evidence" value="ECO:0007669"/>
    <property type="project" value="UniProtKB-SubCell"/>
</dbReference>
<organism evidence="21 22">
    <name type="scientific">Mastacembelus armatus</name>
    <name type="common">zig-zag eel</name>
    <dbReference type="NCBI Taxonomy" id="205130"/>
    <lineage>
        <taxon>Eukaryota</taxon>
        <taxon>Metazoa</taxon>
        <taxon>Chordata</taxon>
        <taxon>Craniata</taxon>
        <taxon>Vertebrata</taxon>
        <taxon>Euteleostomi</taxon>
        <taxon>Actinopterygii</taxon>
        <taxon>Neopterygii</taxon>
        <taxon>Teleostei</taxon>
        <taxon>Neoteleostei</taxon>
        <taxon>Acanthomorphata</taxon>
        <taxon>Anabantaria</taxon>
        <taxon>Synbranchiformes</taxon>
        <taxon>Mastacembelidae</taxon>
        <taxon>Mastacembelus</taxon>
    </lineage>
</organism>
<evidence type="ECO:0000256" key="6">
    <source>
        <dbReference type="ARBA" id="ARBA00022737"/>
    </source>
</evidence>
<evidence type="ECO:0000256" key="1">
    <source>
        <dbReference type="ARBA" id="ARBA00001954"/>
    </source>
</evidence>
<dbReference type="InterPro" id="IPR019787">
    <property type="entry name" value="Znf_PHD-finger"/>
</dbReference>
<keyword evidence="10" id="KW-0223">Dioxygenase</keyword>
<reference evidence="21" key="1">
    <citation type="submission" date="2025-08" db="UniProtKB">
        <authorList>
            <consortium name="Ensembl"/>
        </authorList>
    </citation>
    <scope>IDENTIFICATION</scope>
</reference>
<dbReference type="CDD" id="cd20391">
    <property type="entry name" value="Tudor_JMJD2_rpt1"/>
    <property type="match status" value="1"/>
</dbReference>
<keyword evidence="22" id="KW-1185">Reference proteome</keyword>
<dbReference type="GO" id="GO:0010468">
    <property type="term" value="P:regulation of gene expression"/>
    <property type="evidence" value="ECO:0007669"/>
    <property type="project" value="TreeGrafter"/>
</dbReference>
<dbReference type="GeneTree" id="ENSGT00940000154930"/>